<comment type="caution">
    <text evidence="14">The sequence shown here is derived from an EMBL/GenBank/DDBJ whole genome shotgun (WGS) entry which is preliminary data.</text>
</comment>
<dbReference type="SUPFAM" id="SSF52540">
    <property type="entry name" value="P-loop containing nucleoside triphosphate hydrolases"/>
    <property type="match status" value="1"/>
</dbReference>
<keyword evidence="4" id="KW-0347">Helicase</keyword>
<dbReference type="EC" id="5.6.2.4" evidence="9"/>
<dbReference type="GO" id="GO:0005524">
    <property type="term" value="F:ATP binding"/>
    <property type="evidence" value="ECO:0007669"/>
    <property type="project" value="UniProtKB-KW"/>
</dbReference>
<evidence type="ECO:0000256" key="7">
    <source>
        <dbReference type="ARBA" id="ARBA00023254"/>
    </source>
</evidence>
<keyword evidence="5" id="KW-0067">ATP-binding</keyword>
<evidence type="ECO:0000256" key="10">
    <source>
        <dbReference type="ARBA" id="ARBA00048988"/>
    </source>
</evidence>
<dbReference type="InterPro" id="IPR057842">
    <property type="entry name" value="WH_MER3"/>
</dbReference>
<dbReference type="GO" id="GO:0003676">
    <property type="term" value="F:nucleic acid binding"/>
    <property type="evidence" value="ECO:0007669"/>
    <property type="project" value="InterPro"/>
</dbReference>
<evidence type="ECO:0000256" key="6">
    <source>
        <dbReference type="ARBA" id="ARBA00023235"/>
    </source>
</evidence>
<reference evidence="15" key="1">
    <citation type="submission" date="2023-07" db="EMBL/GenBank/DDBJ databases">
        <title>A draft genome of Kazachstania heterogenica Y-27499.</title>
        <authorList>
            <person name="Donic C."/>
            <person name="Kralova J.S."/>
            <person name="Fidel L."/>
            <person name="Ben-Dor S."/>
            <person name="Jung S."/>
        </authorList>
    </citation>
    <scope>NUCLEOTIDE SEQUENCE [LARGE SCALE GENOMIC DNA]</scope>
    <source>
        <strain evidence="15">Y27499</strain>
    </source>
</reference>
<dbReference type="PANTHER" id="PTHR47835">
    <property type="entry name" value="HFM1, ATP DEPENDENT DNA HELICASE HOMOLOG"/>
    <property type="match status" value="1"/>
</dbReference>
<accession>A0AAN7WGW2</accession>
<keyword evidence="2" id="KW-0547">Nucleotide-binding</keyword>
<evidence type="ECO:0000256" key="5">
    <source>
        <dbReference type="ARBA" id="ARBA00022840"/>
    </source>
</evidence>
<dbReference type="EMBL" id="JAWIZZ010000045">
    <property type="protein sequence ID" value="KAK5779813.1"/>
    <property type="molecule type" value="Genomic_DNA"/>
</dbReference>
<comment type="catalytic activity">
    <reaction evidence="10">
        <text>ATP + H2O = ADP + phosphate + H(+)</text>
        <dbReference type="Rhea" id="RHEA:13065"/>
        <dbReference type="ChEBI" id="CHEBI:15377"/>
        <dbReference type="ChEBI" id="CHEBI:15378"/>
        <dbReference type="ChEBI" id="CHEBI:30616"/>
        <dbReference type="ChEBI" id="CHEBI:43474"/>
        <dbReference type="ChEBI" id="CHEBI:456216"/>
        <dbReference type="EC" id="5.6.2.4"/>
    </reaction>
</comment>
<gene>
    <name evidence="14" type="ORF">RI543_002349</name>
</gene>
<dbReference type="Pfam" id="PF02889">
    <property type="entry name" value="Sec63"/>
    <property type="match status" value="1"/>
</dbReference>
<dbReference type="CDD" id="cd18795">
    <property type="entry name" value="SF2_C_Ski2"/>
    <property type="match status" value="1"/>
</dbReference>
<evidence type="ECO:0000313" key="14">
    <source>
        <dbReference type="EMBL" id="KAK5779813.1"/>
    </source>
</evidence>
<comment type="similarity">
    <text evidence="1">Belongs to the helicase family. SKI2 subfamily.</text>
</comment>
<keyword evidence="7" id="KW-0469">Meiosis</keyword>
<dbReference type="GO" id="GO:0043138">
    <property type="term" value="F:3'-5' DNA helicase activity"/>
    <property type="evidence" value="ECO:0007669"/>
    <property type="project" value="UniProtKB-EC"/>
</dbReference>
<organism evidence="14 15">
    <name type="scientific">Arxiozyma heterogenica</name>
    <dbReference type="NCBI Taxonomy" id="278026"/>
    <lineage>
        <taxon>Eukaryota</taxon>
        <taxon>Fungi</taxon>
        <taxon>Dikarya</taxon>
        <taxon>Ascomycota</taxon>
        <taxon>Saccharomycotina</taxon>
        <taxon>Saccharomycetes</taxon>
        <taxon>Saccharomycetales</taxon>
        <taxon>Saccharomycetaceae</taxon>
        <taxon>Arxiozyma</taxon>
    </lineage>
</organism>
<evidence type="ECO:0000256" key="8">
    <source>
        <dbReference type="ARBA" id="ARBA00034617"/>
    </source>
</evidence>
<keyword evidence="6" id="KW-0413">Isomerase</keyword>
<dbReference type="InterPro" id="IPR052247">
    <property type="entry name" value="Meiotic_Crossover_Helicase"/>
</dbReference>
<comment type="catalytic activity">
    <reaction evidence="8">
        <text>Couples ATP hydrolysis with the unwinding of duplex DNA by translocating in the 3'-5' direction.</text>
        <dbReference type="EC" id="5.6.2.4"/>
    </reaction>
</comment>
<keyword evidence="15" id="KW-1185">Reference proteome</keyword>
<evidence type="ECO:0000259" key="12">
    <source>
        <dbReference type="PROSITE" id="PS51192"/>
    </source>
</evidence>
<dbReference type="GO" id="GO:0016787">
    <property type="term" value="F:hydrolase activity"/>
    <property type="evidence" value="ECO:0007669"/>
    <property type="project" value="UniProtKB-KW"/>
</dbReference>
<dbReference type="InterPro" id="IPR027417">
    <property type="entry name" value="P-loop_NTPase"/>
</dbReference>
<evidence type="ECO:0000256" key="1">
    <source>
        <dbReference type="ARBA" id="ARBA00010140"/>
    </source>
</evidence>
<dbReference type="SMART" id="SM00973">
    <property type="entry name" value="Sec63"/>
    <property type="match status" value="1"/>
</dbReference>
<evidence type="ECO:0000313" key="15">
    <source>
        <dbReference type="Proteomes" id="UP001306508"/>
    </source>
</evidence>
<feature type="region of interest" description="Disordered" evidence="11">
    <location>
        <begin position="44"/>
        <end position="72"/>
    </location>
</feature>
<dbReference type="Pfam" id="PF00271">
    <property type="entry name" value="Helicase_C"/>
    <property type="match status" value="1"/>
</dbReference>
<dbReference type="InterPro" id="IPR011545">
    <property type="entry name" value="DEAD/DEAH_box_helicase_dom"/>
</dbReference>
<dbReference type="InterPro" id="IPR001650">
    <property type="entry name" value="Helicase_C-like"/>
</dbReference>
<dbReference type="PROSITE" id="PS51194">
    <property type="entry name" value="HELICASE_CTER"/>
    <property type="match status" value="1"/>
</dbReference>
<evidence type="ECO:0000256" key="9">
    <source>
        <dbReference type="ARBA" id="ARBA00034808"/>
    </source>
</evidence>
<protein>
    <recommendedName>
        <fullName evidence="9">DNA 3'-5' helicase</fullName>
        <ecNumber evidence="9">5.6.2.4</ecNumber>
    </recommendedName>
</protein>
<dbReference type="SUPFAM" id="SSF158702">
    <property type="entry name" value="Sec63 N-terminal domain-like"/>
    <property type="match status" value="1"/>
</dbReference>
<dbReference type="Gene3D" id="3.40.50.300">
    <property type="entry name" value="P-loop containing nucleotide triphosphate hydrolases"/>
    <property type="match status" value="2"/>
</dbReference>
<evidence type="ECO:0000256" key="2">
    <source>
        <dbReference type="ARBA" id="ARBA00022741"/>
    </source>
</evidence>
<dbReference type="InterPro" id="IPR036388">
    <property type="entry name" value="WH-like_DNA-bd_sf"/>
</dbReference>
<dbReference type="Pfam" id="PF23445">
    <property type="entry name" value="WHD_SNRNP200"/>
    <property type="match status" value="1"/>
</dbReference>
<dbReference type="InterPro" id="IPR036390">
    <property type="entry name" value="WH_DNA-bd_sf"/>
</dbReference>
<keyword evidence="3" id="KW-0378">Hydrolase</keyword>
<dbReference type="SMART" id="SM00487">
    <property type="entry name" value="DEXDc"/>
    <property type="match status" value="1"/>
</dbReference>
<evidence type="ECO:0000256" key="3">
    <source>
        <dbReference type="ARBA" id="ARBA00022801"/>
    </source>
</evidence>
<evidence type="ECO:0000256" key="11">
    <source>
        <dbReference type="SAM" id="MobiDB-lite"/>
    </source>
</evidence>
<feature type="region of interest" description="Disordered" evidence="11">
    <location>
        <begin position="1071"/>
        <end position="1095"/>
    </location>
</feature>
<dbReference type="Proteomes" id="UP001306508">
    <property type="component" value="Unassembled WGS sequence"/>
</dbReference>
<proteinExistence type="inferred from homology"/>
<evidence type="ECO:0000259" key="13">
    <source>
        <dbReference type="PROSITE" id="PS51194"/>
    </source>
</evidence>
<dbReference type="InterPro" id="IPR014001">
    <property type="entry name" value="Helicase_ATP-bd"/>
</dbReference>
<dbReference type="Pfam" id="PF00270">
    <property type="entry name" value="DEAD"/>
    <property type="match status" value="1"/>
</dbReference>
<dbReference type="FunFam" id="1.10.3380.10:FF:000012">
    <property type="entry name" value="DEAD/DEAH box DNA helicase"/>
    <property type="match status" value="1"/>
</dbReference>
<feature type="domain" description="Helicase ATP-binding" evidence="12">
    <location>
        <begin position="220"/>
        <end position="396"/>
    </location>
</feature>
<dbReference type="SMART" id="SM00490">
    <property type="entry name" value="HELICc"/>
    <property type="match status" value="1"/>
</dbReference>
<dbReference type="SUPFAM" id="SSF46785">
    <property type="entry name" value="Winged helix' DNA-binding domain"/>
    <property type="match status" value="1"/>
</dbReference>
<dbReference type="Gene3D" id="1.10.3380.10">
    <property type="entry name" value="Sec63 N-terminal domain-like domain"/>
    <property type="match status" value="1"/>
</dbReference>
<evidence type="ECO:0000256" key="4">
    <source>
        <dbReference type="ARBA" id="ARBA00022806"/>
    </source>
</evidence>
<feature type="domain" description="Helicase C-terminal" evidence="13">
    <location>
        <begin position="435"/>
        <end position="632"/>
    </location>
</feature>
<dbReference type="Gene3D" id="1.10.10.10">
    <property type="entry name" value="Winged helix-like DNA-binding domain superfamily/Winged helix DNA-binding domain"/>
    <property type="match status" value="1"/>
</dbReference>
<name>A0AAN7WGW2_9SACH</name>
<dbReference type="GO" id="GO:0051321">
    <property type="term" value="P:meiotic cell cycle"/>
    <property type="evidence" value="ECO:0007669"/>
    <property type="project" value="UniProtKB-KW"/>
</dbReference>
<dbReference type="PANTHER" id="PTHR47835:SF3">
    <property type="entry name" value="HELICASE FOR MEIOSIS 1"/>
    <property type="match status" value="1"/>
</dbReference>
<sequence>MVTKFGKLKKTLFVKKAHSSNRHYSSDLSSDSNSIDEMDEKNYNFQQNSKEEEESQYSNYSKKRRNRNKNYDNSLFDKPFIVPLQHNTFLDMDDNDNALFPEVNTMTYDNDSIFTKADFSTNDTINEDSINNNNNNHNTINAKNILNHSIPRENLCIPQITNEPIPLKKRKIIKIKKTTNESRFEQRKEQSLISVDVLPERYRCIFNFSTFNKMQSMAFQLIYQTKFNAIISSPTGSGKTVLFELAILNLIINSNELDLMNLKILYIAPTKSLCTEILNKWNSMHLLDLEIGMFTGDTTYKESENIKKSNIIITTPEKWDLLTRKWNDYSKLFYLVKLILVDEIHTIGETRGATLEVILTRMNTLCSNIRFIAASATIPNITDIAEWLKSSDGESAKTLTFSDEFRQVSLEKHVYGFSFYNSKNEFQKDAYYNTKLCKIILHHYKQKPVLIFCPTRSSTISTAKYLLSHFPTDQLLKTTSRNLKINDSALRECIYKGIAFHNAGLSLEDRNTIEQNFRNGNIKILCSTSTLAVGVNLPAYLAVIKGTSIWDVHANKDYSNLDILQMIGRAGRPQFEREGCAIIITDSNKKVHFENLLDGNDLLESTLNLNMYEHLCSEISLQTIKSPTDAINWLRRTFFYVRYKKNPKFYWQIRKIVNQQNDADSELVSFCTLLINELIEEQLINVTDDTFICSPYGQAMVRHYILFETMKCFIGIEKNLTLSDVLTLLVKSKEFKELRIRQNEKRFYKEINLSPLIRYPYLTRKKQGQIIDQTYQKMSLLIQYELGGLEFPLFEWSFKIRAAVIQDKLLVFKHCQRLLKCMIDTFITKRDGNSLKNALYLLRCINGNTWEDSSGVVRQLKLIGLVAHRKLVNQRILTFQDISNLSEEQLEYYLGIRLGLGNKIKEDLSLLPNLIIRMKPDKYEVVDETSLDITFKIEISAEYKSVVWHGKYLSVDCESINHKGKLLDFRRIFLKQLRSPKSFKLKTRVDSSEFTVLFLLNCQEIAGIGKTIKFSYDDIDFKYKQMLKSKSKFKCLDKCLFVEDQLSEDLLSDDSILQYLDEETKLSKVNKSNDSDKTRLCHNNTTEPKEDRNMPSLSIKSDMQINLANPQGTINARKMLSNGNYECNHFCKDKKQCRHYCCKDGIPIKLLKNAKFPKYSNTESPSKTRFSLHSSREYKYDLSNPEIDKFGTSQIPKYYSYEKDISFHQPSMNILTIEEIVIDSEGEEKEANNDDTDSWQDMSKCDNTLLEPPYYSDNNKIKNSTNKNEIDDQKLLPNISVHRILEDTDKNSENEYSDNHSSSIEENDTIMQNFFGSDVEIN</sequence>
<dbReference type="InterPro" id="IPR004179">
    <property type="entry name" value="Sec63-dom"/>
</dbReference>
<dbReference type="PROSITE" id="PS51192">
    <property type="entry name" value="HELICASE_ATP_BIND_1"/>
    <property type="match status" value="1"/>
</dbReference>